<accession>A0A285VPZ0</accession>
<dbReference type="SUPFAM" id="SSF52788">
    <property type="entry name" value="Phosphotyrosine protein phosphatases I"/>
    <property type="match status" value="1"/>
</dbReference>
<name>A0A285VPZ0_9GAMM</name>
<evidence type="ECO:0000313" key="8">
    <source>
        <dbReference type="Proteomes" id="UP000219023"/>
    </source>
</evidence>
<feature type="active site" description="Proton donor" evidence="5">
    <location>
        <position position="124"/>
    </location>
</feature>
<evidence type="ECO:0000256" key="4">
    <source>
        <dbReference type="ARBA" id="ARBA00022912"/>
    </source>
</evidence>
<dbReference type="PANTHER" id="PTHR11717">
    <property type="entry name" value="LOW MOLECULAR WEIGHT PROTEIN TYROSINE PHOSPHATASE"/>
    <property type="match status" value="1"/>
</dbReference>
<evidence type="ECO:0000256" key="2">
    <source>
        <dbReference type="ARBA" id="ARBA00013064"/>
    </source>
</evidence>
<dbReference type="Pfam" id="PF01451">
    <property type="entry name" value="LMWPc"/>
    <property type="match status" value="1"/>
</dbReference>
<dbReference type="RefSeq" id="WP_179703070.1">
    <property type="nucleotide sequence ID" value="NZ_OBQJ01000006.1"/>
</dbReference>
<keyword evidence="3" id="KW-0378">Hydrolase</keyword>
<reference evidence="7 8" key="1">
    <citation type="submission" date="2017-08" db="EMBL/GenBank/DDBJ databases">
        <authorList>
            <person name="de Groot N.N."/>
        </authorList>
    </citation>
    <scope>NUCLEOTIDE SEQUENCE [LARGE SCALE GENOMIC DNA]</scope>
    <source>
        <strain evidence="7 8">USBA 855</strain>
    </source>
</reference>
<evidence type="ECO:0000259" key="6">
    <source>
        <dbReference type="SMART" id="SM00226"/>
    </source>
</evidence>
<dbReference type="InterPro" id="IPR023485">
    <property type="entry name" value="Ptyr_pPase"/>
</dbReference>
<dbReference type="InterPro" id="IPR050438">
    <property type="entry name" value="LMW_PTPase"/>
</dbReference>
<dbReference type="PANTHER" id="PTHR11717:SF7">
    <property type="entry name" value="LOW MOLECULAR WEIGHT PHOSPHOTYROSINE PROTEIN PHOSPHATASE"/>
    <property type="match status" value="1"/>
</dbReference>
<dbReference type="PRINTS" id="PR00719">
    <property type="entry name" value="LMWPTPASE"/>
</dbReference>
<dbReference type="AlphaFoldDB" id="A0A285VPZ0"/>
<comment type="similarity">
    <text evidence="1">Belongs to the low molecular weight phosphotyrosine protein phosphatase family.</text>
</comment>
<dbReference type="CDD" id="cd16343">
    <property type="entry name" value="LMWPTP"/>
    <property type="match status" value="1"/>
</dbReference>
<evidence type="ECO:0000256" key="5">
    <source>
        <dbReference type="PIRSR" id="PIRSR617867-1"/>
    </source>
</evidence>
<dbReference type="Proteomes" id="UP000219023">
    <property type="component" value="Unassembled WGS sequence"/>
</dbReference>
<dbReference type="Gene3D" id="3.40.50.2300">
    <property type="match status" value="1"/>
</dbReference>
<evidence type="ECO:0000256" key="1">
    <source>
        <dbReference type="ARBA" id="ARBA00011063"/>
    </source>
</evidence>
<dbReference type="GO" id="GO:0004725">
    <property type="term" value="F:protein tyrosine phosphatase activity"/>
    <property type="evidence" value="ECO:0007669"/>
    <property type="project" value="UniProtKB-EC"/>
</dbReference>
<feature type="active site" evidence="5">
    <location>
        <position position="14"/>
    </location>
</feature>
<protein>
    <recommendedName>
        <fullName evidence="2">protein-tyrosine-phosphatase</fullName>
        <ecNumber evidence="2">3.1.3.48</ecNumber>
    </recommendedName>
</protein>
<dbReference type="InterPro" id="IPR036196">
    <property type="entry name" value="Ptyr_pPase_sf"/>
</dbReference>
<proteinExistence type="inferred from homology"/>
<dbReference type="InterPro" id="IPR017867">
    <property type="entry name" value="Tyr_phospatase_low_mol_wt"/>
</dbReference>
<feature type="active site" description="Nucleophile" evidence="5">
    <location>
        <position position="8"/>
    </location>
</feature>
<organism evidence="7 8">
    <name type="scientific">Chromohalobacter canadensis</name>
    <dbReference type="NCBI Taxonomy" id="141389"/>
    <lineage>
        <taxon>Bacteria</taxon>
        <taxon>Pseudomonadati</taxon>
        <taxon>Pseudomonadota</taxon>
        <taxon>Gammaproteobacteria</taxon>
        <taxon>Oceanospirillales</taxon>
        <taxon>Halomonadaceae</taxon>
        <taxon>Chromohalobacter</taxon>
    </lineage>
</organism>
<evidence type="ECO:0000313" key="7">
    <source>
        <dbReference type="EMBL" id="SOC56130.1"/>
    </source>
</evidence>
<sequence>MIRILFVCLGNICRSPTAEGIVRARLHAAGLAEAVAVDSCGTGRWHVGESPDPRAQEEARARGIDITSLCARQLRVDDFHAFDYLLAMDADNLAHMRRMAPADCQAHLGLLLDFAGTPGRSVPDPYYGAGDGFANVFALIEQAADGLVETCRQRLEMQRSEPGDGAR</sequence>
<dbReference type="EMBL" id="OBQJ01000006">
    <property type="protein sequence ID" value="SOC56130.1"/>
    <property type="molecule type" value="Genomic_DNA"/>
</dbReference>
<feature type="domain" description="Phosphotyrosine protein phosphatase I" evidence="6">
    <location>
        <begin position="2"/>
        <end position="150"/>
    </location>
</feature>
<keyword evidence="4" id="KW-0904">Protein phosphatase</keyword>
<gene>
    <name evidence="7" type="ORF">SAMN05421509_106160</name>
</gene>
<dbReference type="EC" id="3.1.3.48" evidence="2"/>
<dbReference type="SMART" id="SM00226">
    <property type="entry name" value="LMWPc"/>
    <property type="match status" value="1"/>
</dbReference>
<evidence type="ECO:0000256" key="3">
    <source>
        <dbReference type="ARBA" id="ARBA00022801"/>
    </source>
</evidence>